<reference evidence="10" key="1">
    <citation type="submission" date="2022-12" db="EMBL/GenBank/DDBJ databases">
        <authorList>
            <person name="Krivoruchko A.V."/>
            <person name="Elkin A."/>
        </authorList>
    </citation>
    <scope>NUCLEOTIDE SEQUENCE</scope>
    <source>
        <strain evidence="10">IEGM 1388</strain>
    </source>
</reference>
<name>A0ABT4N3N6_GORRU</name>
<dbReference type="Pfam" id="PF02661">
    <property type="entry name" value="Fic"/>
    <property type="match status" value="1"/>
</dbReference>
<dbReference type="Proteomes" id="UP001067235">
    <property type="component" value="Unassembled WGS sequence"/>
</dbReference>
<sequence length="263" mass="30759">MHFDDYFWPGTRVLANKLDHHNNEDLHDEEYIWTSAREQLIRAGTADIDQTFDAEHLRQLHRYLFQDVYEWAGRYREVNFGKDDKPFAHINDIDYFLGEATRTIDATPWAELTREEFVEQSSRIYADINHAHPFREGNGRTAKLFMSQLAEHSGYDYHFHAIDPYAWNLGSALSRPVRGKFDTLPDMLHPVFDAITVERPQPAAATTQPDAEHHRELHYDQHPEPLGYQQHPEPPTYNQHPEIPYRHYGPGPEGPGHHRGMSR</sequence>
<evidence type="ECO:0000256" key="8">
    <source>
        <dbReference type="SAM" id="MobiDB-lite"/>
    </source>
</evidence>
<evidence type="ECO:0000313" key="11">
    <source>
        <dbReference type="Proteomes" id="UP001067235"/>
    </source>
</evidence>
<dbReference type="EC" id="2.7.7.108" evidence="5"/>
<evidence type="ECO:0000259" key="9">
    <source>
        <dbReference type="PROSITE" id="PS51459"/>
    </source>
</evidence>
<dbReference type="PANTHER" id="PTHR39560:SF1">
    <property type="entry name" value="PROTEIN ADENYLYLTRANSFERASE FIC-RELATED"/>
    <property type="match status" value="1"/>
</dbReference>
<evidence type="ECO:0000256" key="6">
    <source>
        <dbReference type="ARBA" id="ARBA00047939"/>
    </source>
</evidence>
<dbReference type="PANTHER" id="PTHR39560">
    <property type="entry name" value="PROTEIN ADENYLYLTRANSFERASE FIC-RELATED"/>
    <property type="match status" value="1"/>
</dbReference>
<dbReference type="PROSITE" id="PS51459">
    <property type="entry name" value="FIDO"/>
    <property type="match status" value="1"/>
</dbReference>
<comment type="catalytic activity">
    <reaction evidence="7">
        <text>L-tyrosyl-[protein] + ATP = O-(5'-adenylyl)-L-tyrosyl-[protein] + diphosphate</text>
        <dbReference type="Rhea" id="RHEA:54288"/>
        <dbReference type="Rhea" id="RHEA-COMP:10136"/>
        <dbReference type="Rhea" id="RHEA-COMP:13846"/>
        <dbReference type="ChEBI" id="CHEBI:30616"/>
        <dbReference type="ChEBI" id="CHEBI:33019"/>
        <dbReference type="ChEBI" id="CHEBI:46858"/>
        <dbReference type="ChEBI" id="CHEBI:83624"/>
        <dbReference type="EC" id="2.7.7.108"/>
    </reaction>
</comment>
<dbReference type="InterPro" id="IPR036597">
    <property type="entry name" value="Fido-like_dom_sf"/>
</dbReference>
<keyword evidence="11" id="KW-1185">Reference proteome</keyword>
<keyword evidence="1" id="KW-0808">Transferase</keyword>
<keyword evidence="4" id="KW-0067">ATP-binding</keyword>
<evidence type="ECO:0000256" key="2">
    <source>
        <dbReference type="ARBA" id="ARBA00022695"/>
    </source>
</evidence>
<dbReference type="InterPro" id="IPR003812">
    <property type="entry name" value="Fido"/>
</dbReference>
<evidence type="ECO:0000256" key="4">
    <source>
        <dbReference type="ARBA" id="ARBA00022840"/>
    </source>
</evidence>
<proteinExistence type="predicted"/>
<feature type="region of interest" description="Disordered" evidence="8">
    <location>
        <begin position="222"/>
        <end position="241"/>
    </location>
</feature>
<accession>A0ABT4N3N6</accession>
<evidence type="ECO:0000313" key="10">
    <source>
        <dbReference type="EMBL" id="MCZ4553659.1"/>
    </source>
</evidence>
<evidence type="ECO:0000256" key="5">
    <source>
        <dbReference type="ARBA" id="ARBA00034531"/>
    </source>
</evidence>
<dbReference type="RefSeq" id="WP_301574337.1">
    <property type="nucleotide sequence ID" value="NZ_JAPWIE010000011.1"/>
</dbReference>
<feature type="domain" description="Fido" evidence="9">
    <location>
        <begin position="52"/>
        <end position="193"/>
    </location>
</feature>
<dbReference type="SUPFAM" id="SSF140931">
    <property type="entry name" value="Fic-like"/>
    <property type="match status" value="1"/>
</dbReference>
<evidence type="ECO:0000256" key="7">
    <source>
        <dbReference type="ARBA" id="ARBA00048696"/>
    </source>
</evidence>
<protein>
    <recommendedName>
        <fullName evidence="5">protein adenylyltransferase</fullName>
        <ecNumber evidence="5">2.7.7.108</ecNumber>
    </recommendedName>
</protein>
<organism evidence="10 11">
    <name type="scientific">Gordonia rubripertincta</name>
    <name type="common">Rhodococcus corallinus</name>
    <dbReference type="NCBI Taxonomy" id="36822"/>
    <lineage>
        <taxon>Bacteria</taxon>
        <taxon>Bacillati</taxon>
        <taxon>Actinomycetota</taxon>
        <taxon>Actinomycetes</taxon>
        <taxon>Mycobacteriales</taxon>
        <taxon>Gordoniaceae</taxon>
        <taxon>Gordonia</taxon>
    </lineage>
</organism>
<comment type="catalytic activity">
    <reaction evidence="6">
        <text>L-threonyl-[protein] + ATP = 3-O-(5'-adenylyl)-L-threonyl-[protein] + diphosphate</text>
        <dbReference type="Rhea" id="RHEA:54292"/>
        <dbReference type="Rhea" id="RHEA-COMP:11060"/>
        <dbReference type="Rhea" id="RHEA-COMP:13847"/>
        <dbReference type="ChEBI" id="CHEBI:30013"/>
        <dbReference type="ChEBI" id="CHEBI:30616"/>
        <dbReference type="ChEBI" id="CHEBI:33019"/>
        <dbReference type="ChEBI" id="CHEBI:138113"/>
        <dbReference type="EC" id="2.7.7.108"/>
    </reaction>
</comment>
<evidence type="ECO:0000256" key="1">
    <source>
        <dbReference type="ARBA" id="ARBA00022679"/>
    </source>
</evidence>
<comment type="caution">
    <text evidence="10">The sequence shown here is derived from an EMBL/GenBank/DDBJ whole genome shotgun (WGS) entry which is preliminary data.</text>
</comment>
<gene>
    <name evidence="10" type="ORF">O4213_26970</name>
</gene>
<dbReference type="EMBL" id="JAPWIE010000011">
    <property type="protein sequence ID" value="MCZ4553659.1"/>
    <property type="molecule type" value="Genomic_DNA"/>
</dbReference>
<keyword evidence="2" id="KW-0548">Nucleotidyltransferase</keyword>
<dbReference type="Gene3D" id="1.10.3290.10">
    <property type="entry name" value="Fido-like domain"/>
    <property type="match status" value="1"/>
</dbReference>
<evidence type="ECO:0000256" key="3">
    <source>
        <dbReference type="ARBA" id="ARBA00022741"/>
    </source>
</evidence>
<keyword evidence="3" id="KW-0547">Nucleotide-binding</keyword>